<dbReference type="Pfam" id="PF00999">
    <property type="entry name" value="Na_H_Exchanger"/>
    <property type="match status" value="1"/>
</dbReference>
<feature type="transmembrane region" description="Helical" evidence="10">
    <location>
        <begin position="378"/>
        <end position="397"/>
    </location>
</feature>
<evidence type="ECO:0000256" key="6">
    <source>
        <dbReference type="ARBA" id="ARBA00022692"/>
    </source>
</evidence>
<dbReference type="GO" id="GO:0005886">
    <property type="term" value="C:plasma membrane"/>
    <property type="evidence" value="ECO:0007669"/>
    <property type="project" value="UniProtKB-SubCell"/>
</dbReference>
<dbReference type="Proteomes" id="UP000187148">
    <property type="component" value="Chromosome"/>
</dbReference>
<evidence type="ECO:0000313" key="13">
    <source>
        <dbReference type="Proteomes" id="UP000187148"/>
    </source>
</evidence>
<feature type="transmembrane region" description="Helical" evidence="10">
    <location>
        <begin position="324"/>
        <end position="341"/>
    </location>
</feature>
<keyword evidence="8" id="KW-0406">Ion transport</keyword>
<dbReference type="GO" id="GO:0015297">
    <property type="term" value="F:antiporter activity"/>
    <property type="evidence" value="ECO:0007669"/>
    <property type="project" value="UniProtKB-KW"/>
</dbReference>
<feature type="transmembrane region" description="Helical" evidence="10">
    <location>
        <begin position="188"/>
        <end position="208"/>
    </location>
</feature>
<keyword evidence="6 10" id="KW-0812">Transmembrane</keyword>
<dbReference type="AlphaFoldDB" id="A0A807LE38"/>
<keyword evidence="3" id="KW-0050">Antiport</keyword>
<feature type="transmembrane region" description="Helical" evidence="10">
    <location>
        <begin position="121"/>
        <end position="142"/>
    </location>
</feature>
<dbReference type="InterPro" id="IPR038770">
    <property type="entry name" value="Na+/solute_symporter_sf"/>
</dbReference>
<feature type="transmembrane region" description="Helical" evidence="10">
    <location>
        <begin position="228"/>
        <end position="245"/>
    </location>
</feature>
<keyword evidence="5" id="KW-0997">Cell inner membrane</keyword>
<feature type="transmembrane region" description="Helical" evidence="10">
    <location>
        <begin position="409"/>
        <end position="433"/>
    </location>
</feature>
<feature type="transmembrane region" description="Helical" evidence="10">
    <location>
        <begin position="96"/>
        <end position="115"/>
    </location>
</feature>
<feature type="transmembrane region" description="Helical" evidence="10">
    <location>
        <begin position="6"/>
        <end position="24"/>
    </location>
</feature>
<name>A0A807LE38_9ENTR</name>
<comment type="subcellular location">
    <subcellularLocation>
        <location evidence="1">Cell membrane</location>
        <topology evidence="1">Multi-pass membrane protein</topology>
    </subcellularLocation>
</comment>
<dbReference type="PANTHER" id="PTHR32507">
    <property type="entry name" value="NA(+)/H(+) ANTIPORTER 1"/>
    <property type="match status" value="1"/>
</dbReference>
<proteinExistence type="predicted"/>
<dbReference type="GO" id="GO:1902600">
    <property type="term" value="P:proton transmembrane transport"/>
    <property type="evidence" value="ECO:0007669"/>
    <property type="project" value="InterPro"/>
</dbReference>
<keyword evidence="4" id="KW-1003">Cell membrane</keyword>
<sequence>MSYLMWMAATGGLLLLMSLSYGWISRVPIPVFGLYLVVGIICGPWEMGVLNIDVAAHADLTARITEIAMAASLFITGLKIRLPLTSPYWKMGIKLALPAMLLTIGGIMVAAHYLLDLAWPLSLALGAILAPTDPVLASLVAINDARDDDQLRIALSSEAGLNDGTALPFLMLALVWYKADGVPSGEELLHWLSIDLLWALVGGLLIGYGMGRLIGIIATRSRHKQGEVAPSDFIALALICLSFALAQSLSASGFLAAFAAGIGLRSAEVSVQKRHGDPEDEEDVPAEMQVNPHLRHALEEQNPIKSVGLVIGDALSFGDTVERLLAALLVIVLGVTLSHHWDAHALGLAFVLFLVIRPLSVFIVTLRSGTTWFHRASLGWLGIRGIGSLNYIAFAYVHGLQGADADIVAHIAITIVTLSVLLHGISVTPLLTVRSKKLARKAKR</sequence>
<evidence type="ECO:0000256" key="10">
    <source>
        <dbReference type="SAM" id="Phobius"/>
    </source>
</evidence>
<dbReference type="InterPro" id="IPR006153">
    <property type="entry name" value="Cation/H_exchanger_TM"/>
</dbReference>
<evidence type="ECO:0000256" key="4">
    <source>
        <dbReference type="ARBA" id="ARBA00022475"/>
    </source>
</evidence>
<keyword evidence="7 10" id="KW-1133">Transmembrane helix</keyword>
<dbReference type="EMBL" id="CP019445">
    <property type="protein sequence ID" value="APZ04533.1"/>
    <property type="molecule type" value="Genomic_DNA"/>
</dbReference>
<gene>
    <name evidence="12" type="ORF">BWI95_05420</name>
</gene>
<evidence type="ECO:0000256" key="7">
    <source>
        <dbReference type="ARBA" id="ARBA00022989"/>
    </source>
</evidence>
<organism evidence="12 13">
    <name type="scientific">Kosakonia cowanii JCM 10956 = DSM 18146</name>
    <dbReference type="NCBI Taxonomy" id="1300165"/>
    <lineage>
        <taxon>Bacteria</taxon>
        <taxon>Pseudomonadati</taxon>
        <taxon>Pseudomonadota</taxon>
        <taxon>Gammaproteobacteria</taxon>
        <taxon>Enterobacterales</taxon>
        <taxon>Enterobacteriaceae</taxon>
        <taxon>Kosakonia</taxon>
    </lineage>
</organism>
<keyword evidence="9 10" id="KW-0472">Membrane</keyword>
<evidence type="ECO:0000256" key="9">
    <source>
        <dbReference type="ARBA" id="ARBA00023136"/>
    </source>
</evidence>
<keyword evidence="2" id="KW-0813">Transport</keyword>
<accession>A0A807LE38</accession>
<evidence type="ECO:0000256" key="8">
    <source>
        <dbReference type="ARBA" id="ARBA00023065"/>
    </source>
</evidence>
<feature type="transmembrane region" description="Helical" evidence="10">
    <location>
        <begin position="31"/>
        <end position="52"/>
    </location>
</feature>
<dbReference type="Gene3D" id="1.20.1530.20">
    <property type="match status" value="1"/>
</dbReference>
<feature type="transmembrane region" description="Helical" evidence="10">
    <location>
        <begin position="347"/>
        <end position="366"/>
    </location>
</feature>
<dbReference type="PANTHER" id="PTHR32507:SF8">
    <property type="entry name" value="CNH1P"/>
    <property type="match status" value="1"/>
</dbReference>
<protein>
    <submittedName>
        <fullName evidence="12">Sodium:proton antiporter</fullName>
    </submittedName>
</protein>
<keyword evidence="13" id="KW-1185">Reference proteome</keyword>
<reference evidence="12 13" key="1">
    <citation type="submission" date="2017-01" db="EMBL/GenBank/DDBJ databases">
        <authorList>
            <person name="Cao J.-M."/>
        </authorList>
    </citation>
    <scope>NUCLEOTIDE SEQUENCE [LARGE SCALE GENOMIC DNA]</scope>
    <source>
        <strain evidence="12 13">888-76</strain>
    </source>
</reference>
<feature type="transmembrane region" description="Helical" evidence="10">
    <location>
        <begin position="64"/>
        <end position="84"/>
    </location>
</feature>
<evidence type="ECO:0000256" key="5">
    <source>
        <dbReference type="ARBA" id="ARBA00022519"/>
    </source>
</evidence>
<feature type="domain" description="Cation/H+ exchanger transmembrane" evidence="11">
    <location>
        <begin position="19"/>
        <end position="432"/>
    </location>
</feature>
<dbReference type="RefSeq" id="WP_076769128.1">
    <property type="nucleotide sequence ID" value="NZ_CP019445.1"/>
</dbReference>
<evidence type="ECO:0000256" key="2">
    <source>
        <dbReference type="ARBA" id="ARBA00022448"/>
    </source>
</evidence>
<evidence type="ECO:0000313" key="12">
    <source>
        <dbReference type="EMBL" id="APZ04533.1"/>
    </source>
</evidence>
<evidence type="ECO:0000256" key="1">
    <source>
        <dbReference type="ARBA" id="ARBA00004651"/>
    </source>
</evidence>
<evidence type="ECO:0000256" key="3">
    <source>
        <dbReference type="ARBA" id="ARBA00022449"/>
    </source>
</evidence>
<evidence type="ECO:0000259" key="11">
    <source>
        <dbReference type="Pfam" id="PF00999"/>
    </source>
</evidence>
<dbReference type="KEGG" id="kco:BWI95_05420"/>